<sequence length="588" mass="67044">MSETVPAAFFTQWIALEEGKSRFQQQVMEGAIKLSELRQENKILEEKFAELKQDYTDTKKKYTELQKNHTDLQAMNDALKREIDELKEEKHDYAEEMKDICDRQKNELEEALKDIARMKKEHSDYEREMTASIEKIRQELAVALETRRDRLLDKYYDLFTCQCDLIGLYKYCKAYRVPEDVRRSVLAEDSREELTLPVTLEDDIRGGSLGEFLEWTVEPLPKLATITGYFDSVETCYVLHKQGIVPLSVLGCYCAGCDVKGEYYLTRTVRQRITAVGTCSEYMAAVLPFLPDVTSIKLDDYEVSTPPEDRRAMIGGGSVGEFLTTVAALVQSPRCISGFLDSVEDCYVRHKRGIVPLSVLKCYCIACGVKGEYHFTKETLLTVTAVGTCSEYMTAVLPFLPCIGGVTFDYYEEYTLPEDRRAMMGGGSVGVFLSTVAYLLPKPKNIRGFYMNFDFCYLDFVAGDISPEVLRAFCYGDCMESELHVCFPFVLSAGVEPREYCKDLLPLLPSVTTIRVGELVETIDWCTTLPERITMMDVRYCSNLKDFSPLLKMKQLSKIVYHVNTNPSFKAVIGRLRNKGVTVVEERW</sequence>
<dbReference type="VEuPathDB" id="TriTrypDB:ADEAN_000024100"/>
<feature type="coiled-coil region" evidence="1">
    <location>
        <begin position="27"/>
        <end position="135"/>
    </location>
</feature>
<keyword evidence="1" id="KW-0175">Coiled coil</keyword>
<dbReference type="Gene3D" id="1.10.287.1490">
    <property type="match status" value="1"/>
</dbReference>
<dbReference type="Proteomes" id="UP000515908">
    <property type="component" value="Chromosome 01"/>
</dbReference>
<gene>
    <name evidence="2" type="ORF">ADEAN_000024100</name>
</gene>
<organism evidence="2 3">
    <name type="scientific">Angomonas deanei</name>
    <dbReference type="NCBI Taxonomy" id="59799"/>
    <lineage>
        <taxon>Eukaryota</taxon>
        <taxon>Discoba</taxon>
        <taxon>Euglenozoa</taxon>
        <taxon>Kinetoplastea</taxon>
        <taxon>Metakinetoplastina</taxon>
        <taxon>Trypanosomatida</taxon>
        <taxon>Trypanosomatidae</taxon>
        <taxon>Strigomonadinae</taxon>
        <taxon>Angomonas</taxon>
    </lineage>
</organism>
<dbReference type="AlphaFoldDB" id="A0A7G2BZ59"/>
<protein>
    <submittedName>
        <fullName evidence="2">Uncharacterized protein</fullName>
    </submittedName>
</protein>
<evidence type="ECO:0000313" key="3">
    <source>
        <dbReference type="Proteomes" id="UP000515908"/>
    </source>
</evidence>
<accession>A0A7G2BZ59</accession>
<keyword evidence="3" id="KW-1185">Reference proteome</keyword>
<reference evidence="2 3" key="1">
    <citation type="submission" date="2020-08" db="EMBL/GenBank/DDBJ databases">
        <authorList>
            <person name="Newling K."/>
            <person name="Davey J."/>
            <person name="Forrester S."/>
        </authorList>
    </citation>
    <scope>NUCLEOTIDE SEQUENCE [LARGE SCALE GENOMIC DNA]</scope>
    <source>
        <strain evidence="3">Crithidia deanei Carvalho (ATCC PRA-265)</strain>
    </source>
</reference>
<evidence type="ECO:0000313" key="2">
    <source>
        <dbReference type="EMBL" id="CAD2212829.1"/>
    </source>
</evidence>
<proteinExistence type="predicted"/>
<name>A0A7G2BZ59_9TRYP</name>
<dbReference type="EMBL" id="LR877145">
    <property type="protein sequence ID" value="CAD2212829.1"/>
    <property type="molecule type" value="Genomic_DNA"/>
</dbReference>
<evidence type="ECO:0000256" key="1">
    <source>
        <dbReference type="SAM" id="Coils"/>
    </source>
</evidence>